<organism evidence="3 4">
    <name type="scientific">Papilio machaon</name>
    <name type="common">Old World swallowtail butterfly</name>
    <dbReference type="NCBI Taxonomy" id="76193"/>
    <lineage>
        <taxon>Eukaryota</taxon>
        <taxon>Metazoa</taxon>
        <taxon>Ecdysozoa</taxon>
        <taxon>Arthropoda</taxon>
        <taxon>Hexapoda</taxon>
        <taxon>Insecta</taxon>
        <taxon>Pterygota</taxon>
        <taxon>Neoptera</taxon>
        <taxon>Endopterygota</taxon>
        <taxon>Lepidoptera</taxon>
        <taxon>Glossata</taxon>
        <taxon>Ditrysia</taxon>
        <taxon>Papilionoidea</taxon>
        <taxon>Papilionidae</taxon>
        <taxon>Papilioninae</taxon>
        <taxon>Papilio</taxon>
    </lineage>
</organism>
<dbReference type="Gene3D" id="2.170.140.10">
    <property type="entry name" value="Chitin binding domain"/>
    <property type="match status" value="1"/>
</dbReference>
<dbReference type="Proteomes" id="UP000053240">
    <property type="component" value="Unassembled WGS sequence"/>
</dbReference>
<feature type="region of interest" description="Disordered" evidence="1">
    <location>
        <begin position="507"/>
        <end position="529"/>
    </location>
</feature>
<dbReference type="SMART" id="SM00494">
    <property type="entry name" value="ChtBD2"/>
    <property type="match status" value="1"/>
</dbReference>
<dbReference type="InterPro" id="IPR016181">
    <property type="entry name" value="Acyl_CoA_acyltransferase"/>
</dbReference>
<sequence length="1479" mass="168101">MSEDPLVHLPIERWGELKDVFKSDWPRSVSGFTILENMEYILKQGIDYGFKVYCPYGEPSNGMVAFNLKKTFNEIVIQTPKDDTSNLQEALKTSKLIDWTRQIEVPFAPKHVMDCVRRVNLEKNMKTVISRTETFILDKDMPLFKDIRLPDGFTFKPLTLEYVDLVNSTWPHRYDSSDWYFDLLTRANLGYGLFKQNDLIAWVFIKEMGALGHLYTLEEHRQKGYGELYPEIMNMSRQGARWVHKLGQQSRGGGGTNAVCRLSIICASNAQNSRLLQAPHNNGHGWDIRLAVPGQPGNDYPTLATIPRTSFSCAGREPGYYADTDTNCQVFRVCTVGATYGFQSFLCPNGTLFNQAVFVCDWWMNVDCKNSDEVLRNKNDQFENLKLGPQLMKDIKNILTHPVRNPFDTNTMKSKLLVMQSYKPPSGQLFPNGALLAPPERAPSHIYIPTKAIQIALRQNEYRPPSESFAASTSNPQYIPPIFSTFSPTTVRNVEILQRQVLNTQNIQNTNSQSNSSEQMISNGHAGQVQTQNRYTQSMNNFNNDQTNRQLQRYNNFRNTQRAQSNTEFNYVQTRNSYNTLQAARTFGNNAHQLRNKVKKNNISNNVSLLHPIKQQYTYETSRQPSAQLNQTQTSEKVKQSLVSSDIVPPTILTKTLTYSRLVQEPKQGQPKARITFKTWVLKPTKNANLIENPTPYTYNEPTKSIKEKLEFEGPYSYDKPSESVSLENTPEPKTAGYNYDKPSEPSFEITPTDEEVSPLYVSATTLRPSIKEPLLTTTTIQPTQASRQYLAPDRRNLPARQYFPPTESASIRSNKYFSPKSSLRQLSRYQNSESIASQTKSTTDYATSSRIRDTNPLQTKRVSNSNINHKNFSFYDYLSKEKLDITINEIVNDTDEIAGSESPENFGQYYQKLDSMASNSLPSESNSEDKEELTERPGTLPKPIKLVAIPSNKLEPPIETFDIYENSNKYTKLPFLKESMLPTIERTVSIKITIPESIANFIFKTPKDAELEILNTGNSNYLVLRNTENDITNTNFTPIGKLTWNENFNHSASQALVFSLLTDSINKAKKYNNIIQDNVQTLTTSPPPQFQAVNNEELGRISNTISQLTASQFTNNFKTHNFNNANTASVSKQKSNVSNKDEKLTYLKYMQNLAAAKQNDKSQFKANNKQLNPFVPDFRSNTNTDTPIYSGQLYKYPVPEVTRQIINAPNPAKSNILIQSDIDEVKSQRIVVPKNSITKNIDTSTNIKANIFNTQGTRNSPLRLEVSPSEKPQLKTENNILTTGTGITAQLRDKIVGTIPHPTDKNKFVTYKKDQSYYLYSNLSDGNSITNGQAAKQSVKQYPNNNYPDLITFHFIPSENQNEKESFQNEPQSYQLTELKPVENINSIELTDNNINDDTYSTDLANNIIRPSQKQRETINTLYDGPSSYSAPQLSIGNLISTQEGQRNNFNSRVEGLEENNNFSGYLKERPVRQFTFK</sequence>
<dbReference type="Pfam" id="PF08445">
    <property type="entry name" value="FR47"/>
    <property type="match status" value="1"/>
</dbReference>
<evidence type="ECO:0000313" key="4">
    <source>
        <dbReference type="Proteomes" id="UP000053240"/>
    </source>
</evidence>
<evidence type="ECO:0000259" key="2">
    <source>
        <dbReference type="PROSITE" id="PS50940"/>
    </source>
</evidence>
<dbReference type="InParanoid" id="A0A194RFL3"/>
<feature type="domain" description="Chitin-binding type-2" evidence="2">
    <location>
        <begin position="310"/>
        <end position="370"/>
    </location>
</feature>
<dbReference type="EMBL" id="KQ460436">
    <property type="protein sequence ID" value="KPJ14721.1"/>
    <property type="molecule type" value="Genomic_DNA"/>
</dbReference>
<dbReference type="InterPro" id="IPR013653">
    <property type="entry name" value="GCN5-like_dom"/>
</dbReference>
<feature type="compositionally biased region" description="Polar residues" evidence="1">
    <location>
        <begin position="808"/>
        <end position="862"/>
    </location>
</feature>
<dbReference type="PANTHER" id="PTHR22933:SF42">
    <property type="entry name" value="FI18455P1-RELATED"/>
    <property type="match status" value="1"/>
</dbReference>
<dbReference type="GO" id="GO:0008061">
    <property type="term" value="F:chitin binding"/>
    <property type="evidence" value="ECO:0007669"/>
    <property type="project" value="InterPro"/>
</dbReference>
<dbReference type="InterPro" id="IPR002557">
    <property type="entry name" value="Chitin-bd_dom"/>
</dbReference>
<protein>
    <recommendedName>
        <fullName evidence="2">Chitin-binding type-2 domain-containing protein</fullName>
    </recommendedName>
</protein>
<feature type="region of interest" description="Disordered" evidence="1">
    <location>
        <begin position="918"/>
        <end position="940"/>
    </location>
</feature>
<keyword evidence="4" id="KW-1185">Reference proteome</keyword>
<dbReference type="GO" id="GO:0016747">
    <property type="term" value="F:acyltransferase activity, transferring groups other than amino-acyl groups"/>
    <property type="evidence" value="ECO:0007669"/>
    <property type="project" value="InterPro"/>
</dbReference>
<feature type="compositionally biased region" description="Low complexity" evidence="1">
    <location>
        <begin position="507"/>
        <end position="519"/>
    </location>
</feature>
<evidence type="ECO:0000313" key="3">
    <source>
        <dbReference type="EMBL" id="KPJ14721.1"/>
    </source>
</evidence>
<proteinExistence type="predicted"/>
<name>A0A194RFL3_PAPMA</name>
<dbReference type="InterPro" id="IPR036508">
    <property type="entry name" value="Chitin-bd_dom_sf"/>
</dbReference>
<evidence type="ECO:0000256" key="1">
    <source>
        <dbReference type="SAM" id="MobiDB-lite"/>
    </source>
</evidence>
<dbReference type="PROSITE" id="PS50940">
    <property type="entry name" value="CHIT_BIND_II"/>
    <property type="match status" value="1"/>
</dbReference>
<dbReference type="InterPro" id="IPR052976">
    <property type="entry name" value="Scoloptoxin-like"/>
</dbReference>
<accession>A0A194RFL3</accession>
<feature type="region of interest" description="Disordered" evidence="1">
    <location>
        <begin position="715"/>
        <end position="751"/>
    </location>
</feature>
<gene>
    <name evidence="3" type="ORF">RR48_06895</name>
</gene>
<dbReference type="PANTHER" id="PTHR22933">
    <property type="entry name" value="FI18007P1-RELATED"/>
    <property type="match status" value="1"/>
</dbReference>
<dbReference type="SUPFAM" id="SSF55729">
    <property type="entry name" value="Acyl-CoA N-acyltransferases (Nat)"/>
    <property type="match status" value="1"/>
</dbReference>
<feature type="region of interest" description="Disordered" evidence="1">
    <location>
        <begin position="793"/>
        <end position="862"/>
    </location>
</feature>
<dbReference type="Gene3D" id="3.40.630.30">
    <property type="match status" value="2"/>
</dbReference>
<dbReference type="SUPFAM" id="SSF57625">
    <property type="entry name" value="Invertebrate chitin-binding proteins"/>
    <property type="match status" value="1"/>
</dbReference>
<dbReference type="Pfam" id="PF01607">
    <property type="entry name" value="CBM_14"/>
    <property type="match status" value="1"/>
</dbReference>
<reference evidence="3 4" key="1">
    <citation type="journal article" date="2015" name="Nat. Commun.">
        <title>Outbred genome sequencing and CRISPR/Cas9 gene editing in butterflies.</title>
        <authorList>
            <person name="Li X."/>
            <person name="Fan D."/>
            <person name="Zhang W."/>
            <person name="Liu G."/>
            <person name="Zhang L."/>
            <person name="Zhao L."/>
            <person name="Fang X."/>
            <person name="Chen L."/>
            <person name="Dong Y."/>
            <person name="Chen Y."/>
            <person name="Ding Y."/>
            <person name="Zhao R."/>
            <person name="Feng M."/>
            <person name="Zhu Y."/>
            <person name="Feng Y."/>
            <person name="Jiang X."/>
            <person name="Zhu D."/>
            <person name="Xiang H."/>
            <person name="Feng X."/>
            <person name="Li S."/>
            <person name="Wang J."/>
            <person name="Zhang G."/>
            <person name="Kronforst M.R."/>
            <person name="Wang W."/>
        </authorList>
    </citation>
    <scope>NUCLEOTIDE SEQUENCE [LARGE SCALE GENOMIC DNA]</scope>
    <source>
        <strain evidence="3">Ya'a_city_454_Pm</strain>
        <tissue evidence="3">Whole body</tissue>
    </source>
</reference>
<dbReference type="GO" id="GO:0005576">
    <property type="term" value="C:extracellular region"/>
    <property type="evidence" value="ECO:0007669"/>
    <property type="project" value="InterPro"/>
</dbReference>